<gene>
    <name evidence="1" type="ORF">GHT06_008352</name>
</gene>
<name>A0AAD5LKW0_9CRUS</name>
<comment type="caution">
    <text evidence="1">The sequence shown here is derived from an EMBL/GenBank/DDBJ whole genome shotgun (WGS) entry which is preliminary data.</text>
</comment>
<keyword evidence="2" id="KW-1185">Reference proteome</keyword>
<accession>A0AAD5LKW0</accession>
<evidence type="ECO:0000313" key="2">
    <source>
        <dbReference type="Proteomes" id="UP000820818"/>
    </source>
</evidence>
<organism evidence="1 2">
    <name type="scientific">Daphnia sinensis</name>
    <dbReference type="NCBI Taxonomy" id="1820382"/>
    <lineage>
        <taxon>Eukaryota</taxon>
        <taxon>Metazoa</taxon>
        <taxon>Ecdysozoa</taxon>
        <taxon>Arthropoda</taxon>
        <taxon>Crustacea</taxon>
        <taxon>Branchiopoda</taxon>
        <taxon>Diplostraca</taxon>
        <taxon>Cladocera</taxon>
        <taxon>Anomopoda</taxon>
        <taxon>Daphniidae</taxon>
        <taxon>Daphnia</taxon>
        <taxon>Daphnia similis group</taxon>
    </lineage>
</organism>
<protein>
    <submittedName>
        <fullName evidence="1">Uncharacterized protein</fullName>
    </submittedName>
</protein>
<sequence>MRPRLLRKGECLEVKLFRLLPIISFHSNRFNCRFFKQTGYYTFLAIHCPSTCNHNPTSLSMKK</sequence>
<dbReference type="AlphaFoldDB" id="A0AAD5LKW0"/>
<evidence type="ECO:0000313" key="1">
    <source>
        <dbReference type="EMBL" id="KAI9564611.1"/>
    </source>
</evidence>
<reference evidence="1 2" key="1">
    <citation type="submission" date="2022-05" db="EMBL/GenBank/DDBJ databases">
        <title>A multi-omics perspective on studying reproductive biology in Daphnia sinensis.</title>
        <authorList>
            <person name="Jia J."/>
        </authorList>
    </citation>
    <scope>NUCLEOTIDE SEQUENCE [LARGE SCALE GENOMIC DNA]</scope>
    <source>
        <strain evidence="1 2">WSL</strain>
    </source>
</reference>
<dbReference type="Proteomes" id="UP000820818">
    <property type="component" value="Linkage Group LG1"/>
</dbReference>
<proteinExistence type="predicted"/>
<dbReference type="EMBL" id="WJBH02000001">
    <property type="protein sequence ID" value="KAI9564611.1"/>
    <property type="molecule type" value="Genomic_DNA"/>
</dbReference>